<dbReference type="Proteomes" id="UP000236724">
    <property type="component" value="Unassembled WGS sequence"/>
</dbReference>
<sequence>MWGKKEERVTRIDSLIGQETQLNGDLHFSGGLHVDGKITGNVYAGDDSTSVLTLSEQGIIEGEIHVPNVILNGQVTGDVYASEHIELALNARITGNVYYNLFEMAMGAEVNGNLVHKKDWDKSAKPQKGKASSTANNPAQATMPNNQADANKTD</sequence>
<dbReference type="PANTHER" id="PTHR35024">
    <property type="entry name" value="HYPOTHETICAL CYTOSOLIC PROTEIN"/>
    <property type="match status" value="1"/>
</dbReference>
<dbReference type="AlphaFoldDB" id="A0A1H6FDS9"/>
<evidence type="ECO:0000313" key="3">
    <source>
        <dbReference type="EMBL" id="SEH07316.1"/>
    </source>
</evidence>
<name>A0A1H6FDS9_9GAMM</name>
<keyword evidence="4" id="KW-1185">Reference proteome</keyword>
<gene>
    <name evidence="3" type="ORF">MBHS_03191</name>
</gene>
<dbReference type="RefSeq" id="WP_103920976.1">
    <property type="nucleotide sequence ID" value="NZ_FMSV02000528.1"/>
</dbReference>
<evidence type="ECO:0000313" key="4">
    <source>
        <dbReference type="Proteomes" id="UP000236724"/>
    </source>
</evidence>
<dbReference type="Pfam" id="PF04519">
    <property type="entry name" value="Bactofilin"/>
    <property type="match status" value="1"/>
</dbReference>
<feature type="region of interest" description="Disordered" evidence="2">
    <location>
        <begin position="118"/>
        <end position="154"/>
    </location>
</feature>
<dbReference type="EMBL" id="FMSV02000528">
    <property type="protein sequence ID" value="SEH07316.1"/>
    <property type="molecule type" value="Genomic_DNA"/>
</dbReference>
<comment type="similarity">
    <text evidence="1">Belongs to the bactofilin family.</text>
</comment>
<feature type="compositionally biased region" description="Polar residues" evidence="2">
    <location>
        <begin position="130"/>
        <end position="154"/>
    </location>
</feature>
<evidence type="ECO:0000256" key="1">
    <source>
        <dbReference type="ARBA" id="ARBA00044755"/>
    </source>
</evidence>
<dbReference type="PANTHER" id="PTHR35024:SF4">
    <property type="entry name" value="POLYMER-FORMING CYTOSKELETAL PROTEIN"/>
    <property type="match status" value="1"/>
</dbReference>
<accession>A0A1H6FDS9</accession>
<dbReference type="OrthoDB" id="5294247at2"/>
<reference evidence="3 4" key="1">
    <citation type="submission" date="2016-10" db="EMBL/GenBank/DDBJ databases">
        <authorList>
            <person name="de Groot N.N."/>
        </authorList>
    </citation>
    <scope>NUCLEOTIDE SEQUENCE [LARGE SCALE GENOMIC DNA]</scope>
    <source>
        <strain evidence="3">MBHS1</strain>
    </source>
</reference>
<evidence type="ECO:0000256" key="2">
    <source>
        <dbReference type="SAM" id="MobiDB-lite"/>
    </source>
</evidence>
<organism evidence="3 4">
    <name type="scientific">Candidatus Venteria ishoeyi</name>
    <dbReference type="NCBI Taxonomy" id="1899563"/>
    <lineage>
        <taxon>Bacteria</taxon>
        <taxon>Pseudomonadati</taxon>
        <taxon>Pseudomonadota</taxon>
        <taxon>Gammaproteobacteria</taxon>
        <taxon>Thiotrichales</taxon>
        <taxon>Thiotrichaceae</taxon>
        <taxon>Venteria</taxon>
    </lineage>
</organism>
<dbReference type="InterPro" id="IPR007607">
    <property type="entry name" value="BacA/B"/>
</dbReference>
<proteinExistence type="inferred from homology"/>
<protein>
    <submittedName>
        <fullName evidence="3">Polymer-forming cytoskeletal</fullName>
    </submittedName>
</protein>